<reference evidence="1" key="1">
    <citation type="journal article" date="2014" name="Nat. Genet.">
        <title>Genome and transcriptome of the porcine whipworm Trichuris suis.</title>
        <authorList>
            <person name="Jex A.R."/>
            <person name="Nejsum P."/>
            <person name="Schwarz E.M."/>
            <person name="Hu L."/>
            <person name="Young N.D."/>
            <person name="Hall R.S."/>
            <person name="Korhonen P.K."/>
            <person name="Liao S."/>
            <person name="Thamsborg S."/>
            <person name="Xia J."/>
            <person name="Xu P."/>
            <person name="Wang S."/>
            <person name="Scheerlinck J.P."/>
            <person name="Hofmann A."/>
            <person name="Sternberg P.W."/>
            <person name="Wang J."/>
            <person name="Gasser R.B."/>
        </authorList>
    </citation>
    <scope>NUCLEOTIDE SEQUENCE [LARGE SCALE GENOMIC DNA]</scope>
    <source>
        <strain evidence="1">DCEP-RM93F</strain>
    </source>
</reference>
<dbReference type="AlphaFoldDB" id="A0A085NUF9"/>
<proteinExistence type="predicted"/>
<accession>A0A085NUF9</accession>
<gene>
    <name evidence="1" type="ORF">M514_14445</name>
</gene>
<sequence>MENRIPENVELSNECCFPSSISFVVSHYHNLRVLRGCDRYDIKQCAQQRQWKIERRRLD</sequence>
<name>A0A085NUF9_9BILA</name>
<organism evidence="1">
    <name type="scientific">Trichuris suis</name>
    <name type="common">pig whipworm</name>
    <dbReference type="NCBI Taxonomy" id="68888"/>
    <lineage>
        <taxon>Eukaryota</taxon>
        <taxon>Metazoa</taxon>
        <taxon>Ecdysozoa</taxon>
        <taxon>Nematoda</taxon>
        <taxon>Enoplea</taxon>
        <taxon>Dorylaimia</taxon>
        <taxon>Trichinellida</taxon>
        <taxon>Trichuridae</taxon>
        <taxon>Trichuris</taxon>
    </lineage>
</organism>
<evidence type="ECO:0000313" key="1">
    <source>
        <dbReference type="EMBL" id="KFD73105.1"/>
    </source>
</evidence>
<dbReference type="Proteomes" id="UP000030758">
    <property type="component" value="Unassembled WGS sequence"/>
</dbReference>
<protein>
    <submittedName>
        <fullName evidence="1">Uncharacterized protein</fullName>
    </submittedName>
</protein>
<dbReference type="EMBL" id="KL367474">
    <property type="protein sequence ID" value="KFD73105.1"/>
    <property type="molecule type" value="Genomic_DNA"/>
</dbReference>